<keyword evidence="1" id="KW-0812">Transmembrane</keyword>
<keyword evidence="1" id="KW-1133">Transmembrane helix</keyword>
<keyword evidence="1" id="KW-0472">Membrane</keyword>
<keyword evidence="3" id="KW-1185">Reference proteome</keyword>
<comment type="caution">
    <text evidence="2">The sequence shown here is derived from an EMBL/GenBank/DDBJ whole genome shotgun (WGS) entry which is preliminary data.</text>
</comment>
<feature type="transmembrane region" description="Helical" evidence="1">
    <location>
        <begin position="223"/>
        <end position="246"/>
    </location>
</feature>
<organism evidence="2 3">
    <name type="scientific">Homarus americanus</name>
    <name type="common">American lobster</name>
    <dbReference type="NCBI Taxonomy" id="6706"/>
    <lineage>
        <taxon>Eukaryota</taxon>
        <taxon>Metazoa</taxon>
        <taxon>Ecdysozoa</taxon>
        <taxon>Arthropoda</taxon>
        <taxon>Crustacea</taxon>
        <taxon>Multicrustacea</taxon>
        <taxon>Malacostraca</taxon>
        <taxon>Eumalacostraca</taxon>
        <taxon>Eucarida</taxon>
        <taxon>Decapoda</taxon>
        <taxon>Pleocyemata</taxon>
        <taxon>Astacidea</taxon>
        <taxon>Nephropoidea</taxon>
        <taxon>Nephropidae</taxon>
        <taxon>Homarus</taxon>
    </lineage>
</organism>
<reference evidence="2" key="1">
    <citation type="journal article" date="2021" name="Sci. Adv.">
        <title>The American lobster genome reveals insights on longevity, neural, and immune adaptations.</title>
        <authorList>
            <person name="Polinski J.M."/>
            <person name="Zimin A.V."/>
            <person name="Clark K.F."/>
            <person name="Kohn A.B."/>
            <person name="Sadowski N."/>
            <person name="Timp W."/>
            <person name="Ptitsyn A."/>
            <person name="Khanna P."/>
            <person name="Romanova D.Y."/>
            <person name="Williams P."/>
            <person name="Greenwood S.J."/>
            <person name="Moroz L.L."/>
            <person name="Walt D.R."/>
            <person name="Bodnar A.G."/>
        </authorList>
    </citation>
    <scope>NUCLEOTIDE SEQUENCE</scope>
    <source>
        <strain evidence="2">GMGI-L3</strain>
    </source>
</reference>
<sequence length="313" mass="36231">MDEEGFPLPEVDARHIPDCDAPQLDGRLSLHYDLPWRRDGESGEVTGQQIVLVRRSPPVSRLDVHLPRDNMQHMRLHHRYQTNSHQVIQDSISRESLQVHRNFLTLCSMTNHELTRPVVTTSHGCAYLNSIPLAPRVPGGTASQRVKKKRHFRIHNEFTETTKSQKEGVVSVSILKELIFGTSVFDCHDIDPKELFGRVKTPFCIQKLLNIVNPYLPAMVIKFIYLLRVIIHLIVPHISIIVCYYCRLFTHQRIHQVGEDRGIQFVFTGSVYQGPIIYSVRAQCHYCRQQEQSRISLRYLQRLGEERKNAAVR</sequence>
<dbReference type="Proteomes" id="UP000747542">
    <property type="component" value="Unassembled WGS sequence"/>
</dbReference>
<evidence type="ECO:0000313" key="3">
    <source>
        <dbReference type="Proteomes" id="UP000747542"/>
    </source>
</evidence>
<dbReference type="EMBL" id="JAHLQT010031306">
    <property type="protein sequence ID" value="KAG7160572.1"/>
    <property type="molecule type" value="Genomic_DNA"/>
</dbReference>
<gene>
    <name evidence="2" type="ORF">Hamer_G001861</name>
</gene>
<dbReference type="AlphaFoldDB" id="A0A8J5JLK7"/>
<name>A0A8J5JLK7_HOMAM</name>
<evidence type="ECO:0000313" key="2">
    <source>
        <dbReference type="EMBL" id="KAG7160572.1"/>
    </source>
</evidence>
<proteinExistence type="predicted"/>
<dbReference type="OrthoDB" id="6348418at2759"/>
<accession>A0A8J5JLK7</accession>
<protein>
    <submittedName>
        <fullName evidence="2">Uncharacterized protein</fullName>
    </submittedName>
</protein>
<evidence type="ECO:0000256" key="1">
    <source>
        <dbReference type="SAM" id="Phobius"/>
    </source>
</evidence>